<organism evidence="3 4">
    <name type="scientific">Cladophialophora psammophila CBS 110553</name>
    <dbReference type="NCBI Taxonomy" id="1182543"/>
    <lineage>
        <taxon>Eukaryota</taxon>
        <taxon>Fungi</taxon>
        <taxon>Dikarya</taxon>
        <taxon>Ascomycota</taxon>
        <taxon>Pezizomycotina</taxon>
        <taxon>Eurotiomycetes</taxon>
        <taxon>Chaetothyriomycetidae</taxon>
        <taxon>Chaetothyriales</taxon>
        <taxon>Herpotrichiellaceae</taxon>
        <taxon>Cladophialophora</taxon>
    </lineage>
</organism>
<reference evidence="3 4" key="1">
    <citation type="submission" date="2013-03" db="EMBL/GenBank/DDBJ databases">
        <title>The Genome Sequence of Cladophialophora psammophila CBS 110553.</title>
        <authorList>
            <consortium name="The Broad Institute Genomics Platform"/>
            <person name="Cuomo C."/>
            <person name="de Hoog S."/>
            <person name="Gorbushina A."/>
            <person name="Walker B."/>
            <person name="Young S.K."/>
            <person name="Zeng Q."/>
            <person name="Gargeya S."/>
            <person name="Fitzgerald M."/>
            <person name="Haas B."/>
            <person name="Abouelleil A."/>
            <person name="Allen A.W."/>
            <person name="Alvarado L."/>
            <person name="Arachchi H.M."/>
            <person name="Berlin A.M."/>
            <person name="Chapman S.B."/>
            <person name="Gainer-Dewar J."/>
            <person name="Goldberg J."/>
            <person name="Griggs A."/>
            <person name="Gujja S."/>
            <person name="Hansen M."/>
            <person name="Howarth C."/>
            <person name="Imamovic A."/>
            <person name="Ireland A."/>
            <person name="Larimer J."/>
            <person name="McCowan C."/>
            <person name="Murphy C."/>
            <person name="Pearson M."/>
            <person name="Poon T.W."/>
            <person name="Priest M."/>
            <person name="Roberts A."/>
            <person name="Saif S."/>
            <person name="Shea T."/>
            <person name="Sisk P."/>
            <person name="Sykes S."/>
            <person name="Wortman J."/>
            <person name="Nusbaum C."/>
            <person name="Birren B."/>
        </authorList>
    </citation>
    <scope>NUCLEOTIDE SEQUENCE [LARGE SCALE GENOMIC DNA]</scope>
    <source>
        <strain evidence="3 4">CBS 110553</strain>
    </source>
</reference>
<dbReference type="GO" id="GO:0006629">
    <property type="term" value="P:lipid metabolic process"/>
    <property type="evidence" value="ECO:0007669"/>
    <property type="project" value="InterPro"/>
</dbReference>
<feature type="compositionally biased region" description="Basic and acidic residues" evidence="1">
    <location>
        <begin position="82"/>
        <end position="92"/>
    </location>
</feature>
<feature type="compositionally biased region" description="Polar residues" evidence="1">
    <location>
        <begin position="1191"/>
        <end position="1200"/>
    </location>
</feature>
<feature type="region of interest" description="Disordered" evidence="1">
    <location>
        <begin position="905"/>
        <end position="940"/>
    </location>
</feature>
<feature type="compositionally biased region" description="Polar residues" evidence="1">
    <location>
        <begin position="379"/>
        <end position="393"/>
    </location>
</feature>
<keyword evidence="4" id="KW-1185">Reference proteome</keyword>
<feature type="compositionally biased region" description="Low complexity" evidence="1">
    <location>
        <begin position="1088"/>
        <end position="1099"/>
    </location>
</feature>
<feature type="compositionally biased region" description="Basic and acidic residues" evidence="1">
    <location>
        <begin position="953"/>
        <end position="963"/>
    </location>
</feature>
<dbReference type="PROSITE" id="PS50008">
    <property type="entry name" value="PIPLC_Y_DOMAIN"/>
    <property type="match status" value="1"/>
</dbReference>
<feature type="region of interest" description="Disordered" evidence="1">
    <location>
        <begin position="953"/>
        <end position="1354"/>
    </location>
</feature>
<dbReference type="GO" id="GO:0035556">
    <property type="term" value="P:intracellular signal transduction"/>
    <property type="evidence" value="ECO:0007669"/>
    <property type="project" value="InterPro"/>
</dbReference>
<feature type="compositionally biased region" description="Low complexity" evidence="1">
    <location>
        <begin position="982"/>
        <end position="1001"/>
    </location>
</feature>
<dbReference type="EMBL" id="AMGX01000020">
    <property type="protein sequence ID" value="EXJ66275.1"/>
    <property type="molecule type" value="Genomic_DNA"/>
</dbReference>
<feature type="compositionally biased region" description="Low complexity" evidence="1">
    <location>
        <begin position="1272"/>
        <end position="1281"/>
    </location>
</feature>
<comment type="caution">
    <text evidence="3">The sequence shown here is derived from an EMBL/GenBank/DDBJ whole genome shotgun (WGS) entry which is preliminary data.</text>
</comment>
<proteinExistence type="predicted"/>
<feature type="compositionally biased region" description="Polar residues" evidence="1">
    <location>
        <begin position="351"/>
        <end position="370"/>
    </location>
</feature>
<feature type="region of interest" description="Disordered" evidence="1">
    <location>
        <begin position="1668"/>
        <end position="1734"/>
    </location>
</feature>
<dbReference type="InterPro" id="IPR056223">
    <property type="entry name" value="PH_24"/>
</dbReference>
<feature type="compositionally biased region" description="Polar residues" evidence="1">
    <location>
        <begin position="1147"/>
        <end position="1163"/>
    </location>
</feature>
<dbReference type="InterPro" id="IPR056416">
    <property type="entry name" value="DH_2_fung"/>
</dbReference>
<name>W9WMN0_9EURO</name>
<feature type="compositionally biased region" description="Low complexity" evidence="1">
    <location>
        <begin position="1213"/>
        <end position="1223"/>
    </location>
</feature>
<feature type="compositionally biased region" description="Polar residues" evidence="1">
    <location>
        <begin position="1"/>
        <end position="32"/>
    </location>
</feature>
<feature type="compositionally biased region" description="Polar residues" evidence="1">
    <location>
        <begin position="1012"/>
        <end position="1036"/>
    </location>
</feature>
<sequence>MRADSTPNSVRRTSRNNLSNTHSTPNPQNVESSRPVGLYESPSVQDRIRQWQAQGAANALAPDAVSVRSIPTSECASASSRPESEYGSEFRVRVSGRTKAKDERSQEKERSSSAPRRRIISDSHWKTQKRDKDNKDPKPAVDPRSESRQYDLSYTSNQEKNRRRRRSKTQERMSAGQGAGQTLPHDDGIRVTTIPDDAIAEGEELPPLCDLESRVDDELARHLTTESILSGNFGRYFDESIRLEKGVPSDRRPSKYAELLGRPGDASLDADAPKSRKGGLLGKTKGMFMKSETVPTVSNRIPSIEAWLDEQPDPFVDKDGLDDLPPVEVPQPLRKRTHQKRSSVEKPITPDPNQIWDSVLPQQTESSLQHTPIPGDSMASPNANQTSASNLSDPANDAQDGHDGSPSTLRRRGARVRRQRGPSRKEMVPDGSSPELTASLPEVPLAENTTVKAASLPQRPCPPTGLHRLPTIPSVETFKETDLEPPPQGKVSGDVCDLQRKLTTHEDLMSVLSLPRGTWVRRSRRSARTKAQAKQQPSSAQEILAGVVADEERYGRELRTLVDGVIPVLLQCLLSKTDAAAAAGLFTSLAQKDGASITRPIIDMGIALERLKALHNRIPSQSLDSLLNWGQTTEKAYRDYLQAWRLGFQDVVVNLAPLEGSTALEQGMARDEAGDLVDAAGKKVDVAYLLKRPLVRVKGLSKTFNRIRNECDMPLAARMADAYADLTAFAKRRNQEEQARLEDEAAANIDATRARDIKTMAATAHITVDKTRCVKARDVFNLTIYHSSGQRMDCSIELILRDNVRGEPTGGDVLVCEIDGTGKWLLFAPIELNSISSRRGEDGFDLVIMVRGRAGIGQEWHELLALKTDDKEAVTEWLNMLGSNPLPPKLNRTPSFVRRPAPLAMATATESEPSTSKVPSQTADIGPTPEYPDVPIGEPSLLGVRSEFSRRSEYTRPLIDRPSPRLNLGGGLASKPVLQHQTPSTISPRRPVPSVVSSDRSTISDRSRRDSLTTPISSSSKTASTKLGYLSSQTKNPEAWRFPQPLFPKSSEEPRNHVEGSKNASLPKLSGPDNVCGDWKSSTISHQTRSSRASATESSLRNSQLSLPAAQSDLSSSKPLLETSPQRPEYHRAVSSTPSRDLPTVNKVRTQQPQANSVSSLRVRQSPGAEPPTPEPDRRQQRPKREHKSSTRSQLYTEDTPTPPVHSSRQDRPSIPSTGTSSPPATPPHRSGILQPISSNRPSPILKPTPSPSDKTVKRRTSSPLKHEYEPSTTSDSSGYDSESEDGFSSDTSEDLLSEHGDVPTPLVAITPGEGRASKQFLPPPSMKSTGTRTLAPSDSASQGPYRKVPSSTTIPANKKAKTIALICSWSDKGMWEQIYPDECSIAISPGLIEAFEMSAAHSDPQMSLCSRYSEASESRKHSVSQQPLVAFELTPIVPLRRGTALDISIRSPPTANSKIRTANNVMFRSRNPEECEALYGMINWARCNNPTYIQLQNARPSRQPSVTFNVGQAQHSRSRSSSWFSFGSQKKSSYRASSAPTPASIDMSVESSGTVASAFSALKRFGVSSAFNLNRSSVIHKDGGGGTGGSLYSSSSGTGTGSGSGTPPPSQLGFIPGKDGPNVPSTSAAAAEGGGMVNNMKIRLYVRKGQHWENLGAARLTVLPAPSAAAESGQTTPNRPVVTPGASPPATGGPPRSPSNVTSAGQRGQNRGPRLPSSNHTPHRIHGNGREKRILITRNKNRDVVLLDSVLGESCFERVMQTGIALKTWSEDDVIADTGGVTLGNQRVYMMQFPGTREAGWVFGLCGTYRYGVSGTE</sequence>
<dbReference type="Pfam" id="PF24340">
    <property type="entry name" value="DH_2"/>
    <property type="match status" value="1"/>
</dbReference>
<evidence type="ECO:0000259" key="2">
    <source>
        <dbReference type="PROSITE" id="PS50008"/>
    </source>
</evidence>
<dbReference type="OrthoDB" id="5408934at2759"/>
<protein>
    <recommendedName>
        <fullName evidence="2">PI-PLC Y-box domain-containing protein</fullName>
    </recommendedName>
</protein>
<feature type="region of interest" description="Disordered" evidence="1">
    <location>
        <begin position="1"/>
        <end position="189"/>
    </location>
</feature>
<dbReference type="eggNOG" id="ENOG502QUWF">
    <property type="taxonomic scope" value="Eukaryota"/>
</dbReference>
<feature type="region of interest" description="Disordered" evidence="1">
    <location>
        <begin position="247"/>
        <end position="286"/>
    </location>
</feature>
<dbReference type="GO" id="GO:0004435">
    <property type="term" value="F:phosphatidylinositol-4,5-bisphosphate phospholipase C activity"/>
    <property type="evidence" value="ECO:0007669"/>
    <property type="project" value="InterPro"/>
</dbReference>
<evidence type="ECO:0000313" key="3">
    <source>
        <dbReference type="EMBL" id="EXJ66275.1"/>
    </source>
</evidence>
<feature type="compositionally biased region" description="Basic and acidic residues" evidence="1">
    <location>
        <begin position="1050"/>
        <end position="1060"/>
    </location>
</feature>
<dbReference type="Pfam" id="PF24344">
    <property type="entry name" value="PH_23"/>
    <property type="match status" value="1"/>
</dbReference>
<feature type="compositionally biased region" description="Basic residues" evidence="1">
    <location>
        <begin position="409"/>
        <end position="422"/>
    </location>
</feature>
<feature type="region of interest" description="Disordered" evidence="1">
    <location>
        <begin position="311"/>
        <end position="440"/>
    </location>
</feature>
<feature type="region of interest" description="Disordered" evidence="1">
    <location>
        <begin position="1579"/>
        <end position="1632"/>
    </location>
</feature>
<accession>W9WMN0</accession>
<dbReference type="Pfam" id="PF24345">
    <property type="entry name" value="PH_24"/>
    <property type="match status" value="1"/>
</dbReference>
<feature type="compositionally biased region" description="Basic and acidic residues" evidence="1">
    <location>
        <begin position="1002"/>
        <end position="1011"/>
    </location>
</feature>
<dbReference type="HOGENOM" id="CLU_001976_0_0_1"/>
<dbReference type="RefSeq" id="XP_007749193.1">
    <property type="nucleotide sequence ID" value="XM_007751003.1"/>
</dbReference>
<dbReference type="GeneID" id="19195120"/>
<feature type="compositionally biased region" description="Polar residues" evidence="1">
    <location>
        <begin position="1701"/>
        <end position="1710"/>
    </location>
</feature>
<feature type="compositionally biased region" description="Polar residues" evidence="1">
    <location>
        <begin position="1327"/>
        <end position="1343"/>
    </location>
</feature>
<dbReference type="InterPro" id="IPR056222">
    <property type="entry name" value="PH_23"/>
</dbReference>
<gene>
    <name evidence="3" type="ORF">A1O5_10427</name>
</gene>
<feature type="compositionally biased region" description="Polar residues" evidence="1">
    <location>
        <begin position="1112"/>
        <end position="1126"/>
    </location>
</feature>
<feature type="domain" description="PI-PLC Y-box" evidence="2">
    <location>
        <begin position="644"/>
        <end position="696"/>
    </location>
</feature>
<dbReference type="STRING" id="1182543.W9WMN0"/>
<evidence type="ECO:0000313" key="4">
    <source>
        <dbReference type="Proteomes" id="UP000019471"/>
    </source>
</evidence>
<feature type="compositionally biased region" description="Polar residues" evidence="1">
    <location>
        <begin position="908"/>
        <end position="923"/>
    </location>
</feature>
<evidence type="ECO:0000256" key="1">
    <source>
        <dbReference type="SAM" id="MobiDB-lite"/>
    </source>
</evidence>
<feature type="compositionally biased region" description="Polar residues" evidence="1">
    <location>
        <begin position="69"/>
        <end position="81"/>
    </location>
</feature>
<feature type="compositionally biased region" description="Basic and acidic residues" evidence="1">
    <location>
        <begin position="119"/>
        <end position="149"/>
    </location>
</feature>
<feature type="compositionally biased region" description="Basic and acidic residues" evidence="1">
    <location>
        <begin position="99"/>
        <end position="111"/>
    </location>
</feature>
<dbReference type="Proteomes" id="UP000019471">
    <property type="component" value="Unassembled WGS sequence"/>
</dbReference>
<feature type="compositionally biased region" description="Acidic residues" evidence="1">
    <location>
        <begin position="1282"/>
        <end position="1296"/>
    </location>
</feature>
<dbReference type="InterPro" id="IPR001711">
    <property type="entry name" value="PLipase_C_Pinositol-sp_Y"/>
</dbReference>